<sequence>MGMEKFYSTVRQQFGLDKEQMKQEVKDEVTAELREELGEEISYIEAQLKEYEQLVAEVNHLLATMRKDRIQKRSEGKQIKMDEMDEDLQPLKSKLKKLEKSMQKRLDEGTAFS</sequence>
<protein>
    <submittedName>
        <fullName evidence="2">Uncharacterized protein</fullName>
    </submittedName>
</protein>
<dbReference type="KEGG" id="ncon:LC1Nh_0656"/>
<proteinExistence type="predicted"/>
<reference evidence="3" key="1">
    <citation type="submission" date="2019-05" db="EMBL/GenBank/DDBJ databases">
        <title>Candidatus Nanohalobium constans, a novel model system to study the DPANN nano-sized archaea: genomic and physiological characterization of a nanoarchaeon co-cultured with its chitinotrophic host.</title>
        <authorList>
            <person name="La Cono V."/>
            <person name="Arcadi E."/>
            <person name="Crisafi F."/>
            <person name="Denaro R."/>
            <person name="La Spada G."/>
            <person name="Messina E."/>
            <person name="Smedile F."/>
            <person name="Toshchakov S.V."/>
            <person name="Shevchenko M.A."/>
            <person name="Golyshin P.N."/>
            <person name="Golyshina O.V."/>
            <person name="Ferrer M."/>
            <person name="Rohde M."/>
            <person name="Mushegian A."/>
            <person name="Sorokin D.Y."/>
            <person name="Giuliano L."/>
            <person name="Yakimov M.M."/>
        </authorList>
    </citation>
    <scope>NUCLEOTIDE SEQUENCE [LARGE SCALE GENOMIC DNA]</scope>
    <source>
        <strain evidence="3">LC1Nh</strain>
    </source>
</reference>
<evidence type="ECO:0000256" key="1">
    <source>
        <dbReference type="SAM" id="Coils"/>
    </source>
</evidence>
<keyword evidence="3" id="KW-1185">Reference proteome</keyword>
<organism evidence="2 3">
    <name type="scientific">Candidatus Nanohalobium constans</name>
    <dbReference type="NCBI Taxonomy" id="2565781"/>
    <lineage>
        <taxon>Archaea</taxon>
        <taxon>Candidatus Nanohalarchaeota</taxon>
        <taxon>Candidatus Nanohalobia</taxon>
        <taxon>Candidatus Nanohalobiales</taxon>
        <taxon>Candidatus Nanohalobiaceae</taxon>
        <taxon>Candidatus Nanohalobium</taxon>
    </lineage>
</organism>
<dbReference type="RefSeq" id="WP_153550287.1">
    <property type="nucleotide sequence ID" value="NZ_CP040089.1"/>
</dbReference>
<dbReference type="GeneID" id="42365042"/>
<evidence type="ECO:0000313" key="3">
    <source>
        <dbReference type="Proteomes" id="UP000377803"/>
    </source>
</evidence>
<evidence type="ECO:0000313" key="2">
    <source>
        <dbReference type="EMBL" id="QGA80547.1"/>
    </source>
</evidence>
<keyword evidence="1" id="KW-0175">Coiled coil</keyword>
<dbReference type="Proteomes" id="UP000377803">
    <property type="component" value="Chromosome"/>
</dbReference>
<feature type="coiled-coil region" evidence="1">
    <location>
        <begin position="34"/>
        <end position="101"/>
    </location>
</feature>
<gene>
    <name evidence="2" type="ORF">LC1Nh_0656</name>
</gene>
<accession>A0A5Q0UG20</accession>
<name>A0A5Q0UG20_9ARCH</name>
<dbReference type="EMBL" id="CP040089">
    <property type="protein sequence ID" value="QGA80547.1"/>
    <property type="molecule type" value="Genomic_DNA"/>
</dbReference>
<dbReference type="AlphaFoldDB" id="A0A5Q0UG20"/>